<evidence type="ECO:0000256" key="9">
    <source>
        <dbReference type="HAMAP-Rule" id="MF_00542"/>
    </source>
</evidence>
<name>A0A398CW43_9BACT</name>
<keyword evidence="4 9" id="KW-0808">Transferase</keyword>
<dbReference type="NCBIfam" id="NF002834">
    <property type="entry name" value="PRK03011.1-5"/>
    <property type="match status" value="1"/>
</dbReference>
<evidence type="ECO:0000256" key="1">
    <source>
        <dbReference type="ARBA" id="ARBA00004496"/>
    </source>
</evidence>
<dbReference type="RefSeq" id="WP_119088497.1">
    <property type="nucleotide sequence ID" value="NZ_QXIS01000005.1"/>
</dbReference>
<dbReference type="PANTHER" id="PTHR21060:SF3">
    <property type="entry name" value="BUTYRATE KINASE 2-RELATED"/>
    <property type="match status" value="1"/>
</dbReference>
<dbReference type="AlphaFoldDB" id="A0A398CW43"/>
<evidence type="ECO:0000313" key="11">
    <source>
        <dbReference type="EMBL" id="RIE06743.1"/>
    </source>
</evidence>
<evidence type="ECO:0000256" key="8">
    <source>
        <dbReference type="ARBA" id="ARBA00048596"/>
    </source>
</evidence>
<evidence type="ECO:0000256" key="10">
    <source>
        <dbReference type="RuleBase" id="RU003835"/>
    </source>
</evidence>
<dbReference type="EMBL" id="QXIS01000005">
    <property type="protein sequence ID" value="RIE06743.1"/>
    <property type="molecule type" value="Genomic_DNA"/>
</dbReference>
<dbReference type="PIRSF" id="PIRSF036458">
    <property type="entry name" value="Butyrate_kin"/>
    <property type="match status" value="1"/>
</dbReference>
<comment type="similarity">
    <text evidence="2 9 10">Belongs to the acetokinase family.</text>
</comment>
<comment type="subcellular location">
    <subcellularLocation>
        <location evidence="1 9">Cytoplasm</location>
    </subcellularLocation>
</comment>
<accession>A0A398CW43</accession>
<dbReference type="PANTHER" id="PTHR21060">
    <property type="entry name" value="ACETATE KINASE"/>
    <property type="match status" value="1"/>
</dbReference>
<dbReference type="SUPFAM" id="SSF53067">
    <property type="entry name" value="Actin-like ATPase domain"/>
    <property type="match status" value="2"/>
</dbReference>
<dbReference type="GO" id="GO:0005524">
    <property type="term" value="F:ATP binding"/>
    <property type="evidence" value="ECO:0007669"/>
    <property type="project" value="UniProtKB-KW"/>
</dbReference>
<dbReference type="InterPro" id="IPR000890">
    <property type="entry name" value="Aliphatic_acid_kin_short-chain"/>
</dbReference>
<dbReference type="Pfam" id="PF00871">
    <property type="entry name" value="Acetate_kinase"/>
    <property type="match status" value="1"/>
</dbReference>
<dbReference type="CDD" id="cd24011">
    <property type="entry name" value="ASKHA_NBD_BK"/>
    <property type="match status" value="1"/>
</dbReference>
<dbReference type="GO" id="GO:0006083">
    <property type="term" value="P:acetate metabolic process"/>
    <property type="evidence" value="ECO:0007669"/>
    <property type="project" value="TreeGrafter"/>
</dbReference>
<dbReference type="NCBIfam" id="TIGR02707">
    <property type="entry name" value="butyr_kinase"/>
    <property type="match status" value="1"/>
</dbReference>
<dbReference type="PROSITE" id="PS01076">
    <property type="entry name" value="ACETATE_KINASE_2"/>
    <property type="match status" value="1"/>
</dbReference>
<dbReference type="PRINTS" id="PR00471">
    <property type="entry name" value="ACETATEKNASE"/>
</dbReference>
<comment type="caution">
    <text evidence="11">The sequence shown here is derived from an EMBL/GenBank/DDBJ whole genome shotgun (WGS) entry which is preliminary data.</text>
</comment>
<comment type="catalytic activity">
    <reaction evidence="8 9">
        <text>butanoate + ATP = butanoyl phosphate + ADP</text>
        <dbReference type="Rhea" id="RHEA:13585"/>
        <dbReference type="ChEBI" id="CHEBI:17968"/>
        <dbReference type="ChEBI" id="CHEBI:30616"/>
        <dbReference type="ChEBI" id="CHEBI:58079"/>
        <dbReference type="ChEBI" id="CHEBI:456216"/>
        <dbReference type="EC" id="2.7.2.7"/>
    </reaction>
</comment>
<organism evidence="11 12">
    <name type="scientific">Candidatus Cryosericum terrychapinii</name>
    <dbReference type="NCBI Taxonomy" id="2290919"/>
    <lineage>
        <taxon>Bacteria</taxon>
        <taxon>Pseudomonadati</taxon>
        <taxon>Caldisericota/Cryosericota group</taxon>
        <taxon>Candidatus Cryosericota</taxon>
        <taxon>Candidatus Cryosericia</taxon>
        <taxon>Candidatus Cryosericales</taxon>
        <taxon>Candidatus Cryosericaceae</taxon>
        <taxon>Candidatus Cryosericum</taxon>
    </lineage>
</organism>
<keyword evidence="3 9" id="KW-0963">Cytoplasm</keyword>
<evidence type="ECO:0000313" key="12">
    <source>
        <dbReference type="Proteomes" id="UP000266328"/>
    </source>
</evidence>
<dbReference type="Gene3D" id="3.30.420.40">
    <property type="match status" value="2"/>
</dbReference>
<evidence type="ECO:0000256" key="4">
    <source>
        <dbReference type="ARBA" id="ARBA00022679"/>
    </source>
</evidence>
<evidence type="ECO:0000256" key="7">
    <source>
        <dbReference type="ARBA" id="ARBA00022840"/>
    </source>
</evidence>
<keyword evidence="5 9" id="KW-0547">Nucleotide-binding</keyword>
<gene>
    <name evidence="9 11" type="primary">buk</name>
    <name evidence="11" type="ORF">SMC7_00870</name>
</gene>
<proteinExistence type="inferred from homology"/>
<evidence type="ECO:0000256" key="5">
    <source>
        <dbReference type="ARBA" id="ARBA00022741"/>
    </source>
</evidence>
<evidence type="ECO:0000256" key="6">
    <source>
        <dbReference type="ARBA" id="ARBA00022777"/>
    </source>
</evidence>
<dbReference type="EC" id="2.7.2.7" evidence="9"/>
<evidence type="ECO:0000256" key="3">
    <source>
        <dbReference type="ARBA" id="ARBA00022490"/>
    </source>
</evidence>
<dbReference type="HAMAP" id="MF_00542">
    <property type="entry name" value="Butyrate_kinase"/>
    <property type="match status" value="1"/>
</dbReference>
<evidence type="ECO:0000256" key="2">
    <source>
        <dbReference type="ARBA" id="ARBA00008748"/>
    </source>
</evidence>
<dbReference type="InterPro" id="IPR043129">
    <property type="entry name" value="ATPase_NBD"/>
</dbReference>
<sequence length="365" mass="38274">MPFRILVINPGSTSTKLSVFEDRTAGATETISHDAPTIAQFSSLMDQLPMRLAIVKDFLTRHNVAVASLSAIACRGGLLRPLPSGTYRVDEAMVGDLHEPVLGTHASNLAACIGFELSKESGVPAFIVDPVVVDELDPLARLSGLKGIDRVSIFHALNQKAVARQAAADIGKTYEEANLIVAHLGGGISVGAHHLGRVIDVNNALNGDGPFAPERAGSLPAVGLVKLCFSGAYSQPEVMKLLAGKGGLVSHLGTNDARMVEKMIDDGDEHARLVYTAMAYTVAKTIGEMATVLKGDVDAIVVTGGIAQSALLVDEITRRVQFIAPVKVYPGEDEMKALALGVLRVLDGSVPAGVYPPEQAGSGRS</sequence>
<dbReference type="GO" id="GO:0008776">
    <property type="term" value="F:acetate kinase activity"/>
    <property type="evidence" value="ECO:0007669"/>
    <property type="project" value="TreeGrafter"/>
</dbReference>
<keyword evidence="7 9" id="KW-0067">ATP-binding</keyword>
<dbReference type="GO" id="GO:0047761">
    <property type="term" value="F:butyrate kinase activity"/>
    <property type="evidence" value="ECO:0007669"/>
    <property type="project" value="UniProtKB-UniRule"/>
</dbReference>
<keyword evidence="6 9" id="KW-0418">Kinase</keyword>
<keyword evidence="12" id="KW-1185">Reference proteome</keyword>
<dbReference type="GO" id="GO:0005737">
    <property type="term" value="C:cytoplasm"/>
    <property type="evidence" value="ECO:0007669"/>
    <property type="project" value="UniProtKB-SubCell"/>
</dbReference>
<dbReference type="Proteomes" id="UP000266328">
    <property type="component" value="Unassembled WGS sequence"/>
</dbReference>
<dbReference type="InterPro" id="IPR011245">
    <property type="entry name" value="Butyrate_kin"/>
</dbReference>
<dbReference type="InterPro" id="IPR023865">
    <property type="entry name" value="Aliphatic_acid_kinase_CS"/>
</dbReference>
<dbReference type="OrthoDB" id="9771859at2"/>
<dbReference type="PROSITE" id="PS01075">
    <property type="entry name" value="ACETATE_KINASE_1"/>
    <property type="match status" value="1"/>
</dbReference>
<reference evidence="11 12" key="1">
    <citation type="submission" date="2018-09" db="EMBL/GenBank/DDBJ databases">
        <title>Discovery and Ecogenomic Context for Candidatus Cryosericales, a Global Caldiserica Order Active in Thawing Permafrost.</title>
        <authorList>
            <person name="Martinez M.A."/>
            <person name="Woodcroft B.J."/>
            <person name="Ignacio Espinoza J.C."/>
            <person name="Zayed A."/>
            <person name="Singleton C.M."/>
            <person name="Boyd J."/>
            <person name="Li Y.-F."/>
            <person name="Purvine S."/>
            <person name="Maughan H."/>
            <person name="Hodgkins S.B."/>
            <person name="Anderson D."/>
            <person name="Sederholm M."/>
            <person name="Temperton B."/>
            <person name="Saleska S.R."/>
            <person name="Tyson G.W."/>
            <person name="Rich V.I."/>
        </authorList>
    </citation>
    <scope>NUCLEOTIDE SEQUENCE [LARGE SCALE GENOMIC DNA]</scope>
    <source>
        <strain evidence="11 12">SMC7</strain>
    </source>
</reference>
<protein>
    <recommendedName>
        <fullName evidence="9">Probable butyrate kinase</fullName>
        <shortName evidence="9">BK</shortName>
        <ecNumber evidence="9">2.7.2.7</ecNumber>
    </recommendedName>
    <alternativeName>
        <fullName evidence="9">Branched-chain carboxylic acid kinase</fullName>
    </alternativeName>
</protein>